<feature type="region of interest" description="Disordered" evidence="1">
    <location>
        <begin position="557"/>
        <end position="578"/>
    </location>
</feature>
<evidence type="ECO:0000256" key="1">
    <source>
        <dbReference type="SAM" id="MobiDB-lite"/>
    </source>
</evidence>
<protein>
    <submittedName>
        <fullName evidence="2">Uncharacterized protein</fullName>
    </submittedName>
</protein>
<gene>
    <name evidence="2" type="ORF">B0A64_16130</name>
</gene>
<evidence type="ECO:0000313" key="3">
    <source>
        <dbReference type="Proteomes" id="UP000214684"/>
    </source>
</evidence>
<dbReference type="Proteomes" id="UP000214684">
    <property type="component" value="Unassembled WGS sequence"/>
</dbReference>
<dbReference type="EMBL" id="MUGS01000034">
    <property type="protein sequence ID" value="OXG04186.1"/>
    <property type="molecule type" value="Genomic_DNA"/>
</dbReference>
<keyword evidence="3" id="KW-1185">Reference proteome</keyword>
<organism evidence="2 3">
    <name type="scientific">Flavobacterium araucananum</name>
    <dbReference type="NCBI Taxonomy" id="946678"/>
    <lineage>
        <taxon>Bacteria</taxon>
        <taxon>Pseudomonadati</taxon>
        <taxon>Bacteroidota</taxon>
        <taxon>Flavobacteriia</taxon>
        <taxon>Flavobacteriales</taxon>
        <taxon>Flavobacteriaceae</taxon>
        <taxon>Flavobacterium</taxon>
    </lineage>
</organism>
<dbReference type="AlphaFoldDB" id="A0A227P4S7"/>
<proteinExistence type="predicted"/>
<sequence length="746" mass="83535">MAAGRYTVAVNQQLIKDKLKKGKTTLQDITKIKDKLEKKETTLQVITKKFDFGVDAARFSLGASAIYSVFPPANKSGNYSEALPHIIFSRRTLPWERTLDGKIPVFQREETDAGKRNPQDSPPVPWMALLLFTEDEMTKLQINKNTIAGILQPNVADGVIRPEIFSYGTTTKDVLKLMSWEKPTDGCFTIDVTKEQFEKNIPSVKSLSFLAHAKEVSIAHKDKEGIDDINSEGKGLFSVLVGNRLPAKGKNHTAIVVSLEGYTNYLKDPVALKTIPEGSKARLVVLASWNFIESGTSGFLELVNGVETKSMKIDRKDEAKELLPYFDSGYAPLEHLTRAGAKTISWYHGPFVPKMFPATSRSISFSTADAALRYDRETGFFDISFAAAWQLGRMLALQNQEFSKAILNWRIAQYELESSNLRNKVLSTILEDSSKTDLKDKVIGYLGALHKVKIGTVTQKTPDLSTDIPAAVKRFLGALYKLNGIPFSYLVPHHYLLEKQHTKGSKEYSGTLSFFYVDPNWIEALLDGALSIGRVNKNDTLLELAISGKFIEDYTPQTTTSPTKAKGKTPTEEKEERKLNTTGFLFRSDLISGWRGIEIQAFDDQEKLLPALRFERIDADIFLGIFNGNISKIIITQPYEGLQFGIKRDKNTYSKNLKNEDGTNQKISDGTADVNKELNDGLIENNIIDIAKLAGIMHEKLKNKKWMNTEGESRGEYFTSAEFAFQMVDSPVKRIIDVVINKSKNE</sequence>
<accession>A0A227P4S7</accession>
<comment type="caution">
    <text evidence="2">The sequence shown here is derived from an EMBL/GenBank/DDBJ whole genome shotgun (WGS) entry which is preliminary data.</text>
</comment>
<evidence type="ECO:0000313" key="2">
    <source>
        <dbReference type="EMBL" id="OXG04186.1"/>
    </source>
</evidence>
<reference evidence="2 3" key="1">
    <citation type="submission" date="2016-11" db="EMBL/GenBank/DDBJ databases">
        <title>Whole genomes of Flavobacteriaceae.</title>
        <authorList>
            <person name="Stine C."/>
            <person name="Li C."/>
            <person name="Tadesse D."/>
        </authorList>
    </citation>
    <scope>NUCLEOTIDE SEQUENCE [LARGE SCALE GENOMIC DNA]</scope>
    <source>
        <strain evidence="2 3">DSM 24704</strain>
    </source>
</reference>
<name>A0A227P4S7_9FLAO</name>
<feature type="compositionally biased region" description="Basic and acidic residues" evidence="1">
    <location>
        <begin position="569"/>
        <end position="578"/>
    </location>
</feature>